<sequence>MPKGCLKHFKLTPARHNNGGSPSKHGYHLSIEGDSSADHQQCAMGFKEIVTPVVIDTAWWFDSLNDTLNPRHPWPSISVLIHNVNGKKILSGCIDSIELFLEKDHV</sequence>
<evidence type="ECO:0000313" key="1">
    <source>
        <dbReference type="EMBL" id="JAD17471.1"/>
    </source>
</evidence>
<proteinExistence type="predicted"/>
<protein>
    <submittedName>
        <fullName evidence="1">Uncharacterized protein</fullName>
    </submittedName>
</protein>
<reference evidence="1" key="1">
    <citation type="submission" date="2014-09" db="EMBL/GenBank/DDBJ databases">
        <authorList>
            <person name="Magalhaes I.L.F."/>
            <person name="Oliveira U."/>
            <person name="Santos F.R."/>
            <person name="Vidigal T.H.D.A."/>
            <person name="Brescovit A.D."/>
            <person name="Santos A.J."/>
        </authorList>
    </citation>
    <scope>NUCLEOTIDE SEQUENCE</scope>
    <source>
        <tissue evidence="1">Shoot tissue taken approximately 20 cm above the soil surface</tissue>
    </source>
</reference>
<dbReference type="EMBL" id="GBRH01280424">
    <property type="protein sequence ID" value="JAD17471.1"/>
    <property type="molecule type" value="Transcribed_RNA"/>
</dbReference>
<name>A0A0A8XUB9_ARUDO</name>
<accession>A0A0A8XUB9</accession>
<reference evidence="1" key="2">
    <citation type="journal article" date="2015" name="Data Brief">
        <title>Shoot transcriptome of the giant reed, Arundo donax.</title>
        <authorList>
            <person name="Barrero R.A."/>
            <person name="Guerrero F.D."/>
            <person name="Moolhuijzen P."/>
            <person name="Goolsby J.A."/>
            <person name="Tidwell J."/>
            <person name="Bellgard S.E."/>
            <person name="Bellgard M.I."/>
        </authorList>
    </citation>
    <scope>NUCLEOTIDE SEQUENCE</scope>
    <source>
        <tissue evidence="1">Shoot tissue taken approximately 20 cm above the soil surface</tissue>
    </source>
</reference>
<organism evidence="1">
    <name type="scientific">Arundo donax</name>
    <name type="common">Giant reed</name>
    <name type="synonym">Donax arundinaceus</name>
    <dbReference type="NCBI Taxonomy" id="35708"/>
    <lineage>
        <taxon>Eukaryota</taxon>
        <taxon>Viridiplantae</taxon>
        <taxon>Streptophyta</taxon>
        <taxon>Embryophyta</taxon>
        <taxon>Tracheophyta</taxon>
        <taxon>Spermatophyta</taxon>
        <taxon>Magnoliopsida</taxon>
        <taxon>Liliopsida</taxon>
        <taxon>Poales</taxon>
        <taxon>Poaceae</taxon>
        <taxon>PACMAD clade</taxon>
        <taxon>Arundinoideae</taxon>
        <taxon>Arundineae</taxon>
        <taxon>Arundo</taxon>
    </lineage>
</organism>
<dbReference type="AlphaFoldDB" id="A0A0A8XUB9"/>